<dbReference type="EMBL" id="JBHRWO010000002">
    <property type="protein sequence ID" value="MFC3490925.1"/>
    <property type="molecule type" value="Genomic_DNA"/>
</dbReference>
<keyword evidence="7" id="KW-1185">Reference proteome</keyword>
<feature type="domain" description="HTH lysR-type" evidence="5">
    <location>
        <begin position="5"/>
        <end position="62"/>
    </location>
</feature>
<dbReference type="InterPro" id="IPR036388">
    <property type="entry name" value="WH-like_DNA-bd_sf"/>
</dbReference>
<dbReference type="Gene3D" id="3.40.190.10">
    <property type="entry name" value="Periplasmic binding protein-like II"/>
    <property type="match status" value="2"/>
</dbReference>
<name>A0ABV7PR15_9ACTN</name>
<dbReference type="InterPro" id="IPR005119">
    <property type="entry name" value="LysR_subst-bd"/>
</dbReference>
<dbReference type="Gene3D" id="1.10.10.10">
    <property type="entry name" value="Winged helix-like DNA-binding domain superfamily/Winged helix DNA-binding domain"/>
    <property type="match status" value="1"/>
</dbReference>
<evidence type="ECO:0000313" key="6">
    <source>
        <dbReference type="EMBL" id="MFC3490925.1"/>
    </source>
</evidence>
<evidence type="ECO:0000259" key="5">
    <source>
        <dbReference type="PROSITE" id="PS50931"/>
    </source>
</evidence>
<evidence type="ECO:0000256" key="3">
    <source>
        <dbReference type="ARBA" id="ARBA00023125"/>
    </source>
</evidence>
<evidence type="ECO:0000313" key="7">
    <source>
        <dbReference type="Proteomes" id="UP001595712"/>
    </source>
</evidence>
<dbReference type="PANTHER" id="PTHR30126:SF39">
    <property type="entry name" value="HTH-TYPE TRANSCRIPTIONAL REGULATOR CYSL"/>
    <property type="match status" value="1"/>
</dbReference>
<organism evidence="6 7">
    <name type="scientific">Glycomyces rhizosphaerae</name>
    <dbReference type="NCBI Taxonomy" id="2054422"/>
    <lineage>
        <taxon>Bacteria</taxon>
        <taxon>Bacillati</taxon>
        <taxon>Actinomycetota</taxon>
        <taxon>Actinomycetes</taxon>
        <taxon>Glycomycetales</taxon>
        <taxon>Glycomycetaceae</taxon>
        <taxon>Glycomyces</taxon>
    </lineage>
</organism>
<dbReference type="Pfam" id="PF00126">
    <property type="entry name" value="HTH_1"/>
    <property type="match status" value="1"/>
</dbReference>
<proteinExistence type="inferred from homology"/>
<evidence type="ECO:0000256" key="4">
    <source>
        <dbReference type="ARBA" id="ARBA00023163"/>
    </source>
</evidence>
<dbReference type="RefSeq" id="WP_387968903.1">
    <property type="nucleotide sequence ID" value="NZ_JBHRWO010000002.1"/>
</dbReference>
<keyword evidence="4" id="KW-0804">Transcription</keyword>
<dbReference type="InterPro" id="IPR000847">
    <property type="entry name" value="LysR_HTH_N"/>
</dbReference>
<dbReference type="SUPFAM" id="SSF53850">
    <property type="entry name" value="Periplasmic binding protein-like II"/>
    <property type="match status" value="1"/>
</dbReference>
<evidence type="ECO:0000256" key="2">
    <source>
        <dbReference type="ARBA" id="ARBA00023015"/>
    </source>
</evidence>
<comment type="similarity">
    <text evidence="1">Belongs to the LysR transcriptional regulatory family.</text>
</comment>
<gene>
    <name evidence="6" type="ORF">ACFO8M_00260</name>
</gene>
<dbReference type="Pfam" id="PF03466">
    <property type="entry name" value="LysR_substrate"/>
    <property type="match status" value="1"/>
</dbReference>
<accession>A0ABV7PR15</accession>
<protein>
    <submittedName>
        <fullName evidence="6">LysR family transcriptional regulator</fullName>
    </submittedName>
</protein>
<keyword evidence="3" id="KW-0238">DNA-binding</keyword>
<reference evidence="7" key="1">
    <citation type="journal article" date="2019" name="Int. J. Syst. Evol. Microbiol.">
        <title>The Global Catalogue of Microorganisms (GCM) 10K type strain sequencing project: providing services to taxonomists for standard genome sequencing and annotation.</title>
        <authorList>
            <consortium name="The Broad Institute Genomics Platform"/>
            <consortium name="The Broad Institute Genome Sequencing Center for Infectious Disease"/>
            <person name="Wu L."/>
            <person name="Ma J."/>
        </authorList>
    </citation>
    <scope>NUCLEOTIDE SEQUENCE [LARGE SCALE GENOMIC DNA]</scope>
    <source>
        <strain evidence="7">CGMCC 4.7396</strain>
    </source>
</reference>
<sequence>MASIPDLADLQLLADVVTHGSIGAAAAAHGLSQPQASRRMTRLERQLGVPILIRSNRGTALTPAGKVVVDWATLLLSAAQNFSTSVAMLRTTQRHDMSVAVSMTIAEHRAPAWLADMAQHHPEVHLTVTVGNSSEVAALVREGKAALGFVETSARLPGLRRHWIGGDRLLVAVPPGHPWADRDGIGPSELAEAGVLVRETGSGTRDTLESALAAHGLTLTPGTTLASNAALKAAAAAGVGPVVLSELSLRPELAERRLVGVEVRGLDLGRDFWAVIRPHDTLPEAARAVMEAALRLGNSL</sequence>
<evidence type="ECO:0000256" key="1">
    <source>
        <dbReference type="ARBA" id="ARBA00009437"/>
    </source>
</evidence>
<dbReference type="PANTHER" id="PTHR30126">
    <property type="entry name" value="HTH-TYPE TRANSCRIPTIONAL REGULATOR"/>
    <property type="match status" value="1"/>
</dbReference>
<keyword evidence="2" id="KW-0805">Transcription regulation</keyword>
<dbReference type="PROSITE" id="PS50931">
    <property type="entry name" value="HTH_LYSR"/>
    <property type="match status" value="1"/>
</dbReference>
<comment type="caution">
    <text evidence="6">The sequence shown here is derived from an EMBL/GenBank/DDBJ whole genome shotgun (WGS) entry which is preliminary data.</text>
</comment>
<dbReference type="Proteomes" id="UP001595712">
    <property type="component" value="Unassembled WGS sequence"/>
</dbReference>
<dbReference type="InterPro" id="IPR036390">
    <property type="entry name" value="WH_DNA-bd_sf"/>
</dbReference>
<dbReference type="SUPFAM" id="SSF46785">
    <property type="entry name" value="Winged helix' DNA-binding domain"/>
    <property type="match status" value="1"/>
</dbReference>